<keyword evidence="3" id="KW-0804">Transcription</keyword>
<dbReference type="SMART" id="SM00345">
    <property type="entry name" value="HTH_GNTR"/>
    <property type="match status" value="1"/>
</dbReference>
<dbReference type="EMBL" id="QVXO01000002">
    <property type="protein sequence ID" value="RPJ93579.1"/>
    <property type="molecule type" value="Genomic_DNA"/>
</dbReference>
<dbReference type="PROSITE" id="PS50949">
    <property type="entry name" value="HTH_GNTR"/>
    <property type="match status" value="1"/>
</dbReference>
<protein>
    <submittedName>
        <fullName evidence="5">GntR family transcriptional regulator</fullName>
    </submittedName>
</protein>
<dbReference type="Gene3D" id="1.20.120.530">
    <property type="entry name" value="GntR ligand-binding domain-like"/>
    <property type="match status" value="1"/>
</dbReference>
<accession>A0A424WK55</accession>
<dbReference type="GO" id="GO:0003700">
    <property type="term" value="F:DNA-binding transcription factor activity"/>
    <property type="evidence" value="ECO:0007669"/>
    <property type="project" value="InterPro"/>
</dbReference>
<dbReference type="Proteomes" id="UP000285324">
    <property type="component" value="Unassembled WGS sequence"/>
</dbReference>
<dbReference type="InterPro" id="IPR011711">
    <property type="entry name" value="GntR_C"/>
</dbReference>
<dbReference type="OrthoDB" id="8664638at2"/>
<dbReference type="SUPFAM" id="SSF46785">
    <property type="entry name" value="Winged helix' DNA-binding domain"/>
    <property type="match status" value="1"/>
</dbReference>
<feature type="domain" description="HTH gntR-type" evidence="4">
    <location>
        <begin position="8"/>
        <end position="75"/>
    </location>
</feature>
<evidence type="ECO:0000256" key="3">
    <source>
        <dbReference type="ARBA" id="ARBA00023163"/>
    </source>
</evidence>
<proteinExistence type="predicted"/>
<organism evidence="5 6">
    <name type="scientific">Alcaligenes xylosoxydans xylosoxydans</name>
    <name type="common">Achromobacter xylosoxidans</name>
    <dbReference type="NCBI Taxonomy" id="85698"/>
    <lineage>
        <taxon>Bacteria</taxon>
        <taxon>Pseudomonadati</taxon>
        <taxon>Pseudomonadota</taxon>
        <taxon>Betaproteobacteria</taxon>
        <taxon>Burkholderiales</taxon>
        <taxon>Alcaligenaceae</taxon>
        <taxon>Achromobacter</taxon>
    </lineage>
</organism>
<dbReference type="InterPro" id="IPR036388">
    <property type="entry name" value="WH-like_DNA-bd_sf"/>
</dbReference>
<dbReference type="PANTHER" id="PTHR43537">
    <property type="entry name" value="TRANSCRIPTIONAL REGULATOR, GNTR FAMILY"/>
    <property type="match status" value="1"/>
</dbReference>
<dbReference type="Pfam" id="PF07729">
    <property type="entry name" value="FCD"/>
    <property type="match status" value="1"/>
</dbReference>
<dbReference type="RefSeq" id="WP_059373853.1">
    <property type="nucleotide sequence ID" value="NZ_CP061008.1"/>
</dbReference>
<name>A0A424WK55_ALCXX</name>
<sequence>MSETRNTSRSSIEISEEILRRIRNGQYLPGDALSQYELATEFETSRTPIREALRFLEARRAITLTSTGRAVVTVPSIRAIREAFQIRAELEGLAAQLAVDWIDDHDLELLAQHQKHYADALRSRVRSESGSDWLKFNAKFHSLITQASHNERLHELVAELQGSIVSNVLGFASKMPPRLMEENIKQHEDIIAALTLRNGPAAREAMATHISRTTELVIEWMESRR</sequence>
<dbReference type="SMART" id="SM00895">
    <property type="entry name" value="FCD"/>
    <property type="match status" value="1"/>
</dbReference>
<evidence type="ECO:0000313" key="6">
    <source>
        <dbReference type="Proteomes" id="UP000285324"/>
    </source>
</evidence>
<evidence type="ECO:0000256" key="1">
    <source>
        <dbReference type="ARBA" id="ARBA00023015"/>
    </source>
</evidence>
<dbReference type="PANTHER" id="PTHR43537:SF5">
    <property type="entry name" value="UXU OPERON TRANSCRIPTIONAL REGULATOR"/>
    <property type="match status" value="1"/>
</dbReference>
<evidence type="ECO:0000259" key="4">
    <source>
        <dbReference type="PROSITE" id="PS50949"/>
    </source>
</evidence>
<evidence type="ECO:0000313" key="5">
    <source>
        <dbReference type="EMBL" id="RPJ93579.1"/>
    </source>
</evidence>
<dbReference type="SUPFAM" id="SSF48008">
    <property type="entry name" value="GntR ligand-binding domain-like"/>
    <property type="match status" value="1"/>
</dbReference>
<evidence type="ECO:0000256" key="2">
    <source>
        <dbReference type="ARBA" id="ARBA00023125"/>
    </source>
</evidence>
<dbReference type="Pfam" id="PF00392">
    <property type="entry name" value="GntR"/>
    <property type="match status" value="1"/>
</dbReference>
<dbReference type="InterPro" id="IPR036390">
    <property type="entry name" value="WH_DNA-bd_sf"/>
</dbReference>
<keyword evidence="1" id="KW-0805">Transcription regulation</keyword>
<dbReference type="GO" id="GO:0003677">
    <property type="term" value="F:DNA binding"/>
    <property type="evidence" value="ECO:0007669"/>
    <property type="project" value="UniProtKB-KW"/>
</dbReference>
<comment type="caution">
    <text evidence="5">The sequence shown here is derived from an EMBL/GenBank/DDBJ whole genome shotgun (WGS) entry which is preliminary data.</text>
</comment>
<dbReference type="InterPro" id="IPR000524">
    <property type="entry name" value="Tscrpt_reg_HTH_GntR"/>
</dbReference>
<dbReference type="AlphaFoldDB" id="A0A424WK55"/>
<dbReference type="InterPro" id="IPR008920">
    <property type="entry name" value="TF_FadR/GntR_C"/>
</dbReference>
<gene>
    <name evidence="5" type="ORF">DY367_02145</name>
</gene>
<reference evidence="5 6" key="1">
    <citation type="submission" date="2018-08" db="EMBL/GenBank/DDBJ databases">
        <title>Achromobacter xylosoxidans Genome sequencing and assembly.</title>
        <authorList>
            <person name="Wang R."/>
            <person name="Rensing C."/>
            <person name="Li Y."/>
        </authorList>
    </citation>
    <scope>NUCLEOTIDE SEQUENCE [LARGE SCALE GENOMIC DNA]</scope>
    <source>
        <strain evidence="5 6">GD003A</strain>
    </source>
</reference>
<dbReference type="Gene3D" id="1.10.10.10">
    <property type="entry name" value="Winged helix-like DNA-binding domain superfamily/Winged helix DNA-binding domain"/>
    <property type="match status" value="1"/>
</dbReference>
<keyword evidence="2" id="KW-0238">DNA-binding</keyword>